<evidence type="ECO:0000313" key="3">
    <source>
        <dbReference type="EMBL" id="BES97831.1"/>
    </source>
</evidence>
<protein>
    <submittedName>
        <fullName evidence="3">Uncharacterized protein</fullName>
    </submittedName>
</protein>
<feature type="chain" id="PRO_5045036492" evidence="2">
    <location>
        <begin position="47"/>
        <end position="127"/>
    </location>
</feature>
<evidence type="ECO:0000256" key="1">
    <source>
        <dbReference type="SAM" id="MobiDB-lite"/>
    </source>
</evidence>
<feature type="region of interest" description="Disordered" evidence="1">
    <location>
        <begin position="1"/>
        <end position="21"/>
    </location>
</feature>
<reference evidence="3 4" key="1">
    <citation type="submission" date="2023-09" db="EMBL/GenBank/DDBJ databases">
        <title>Nesidiocoris tenuis whole genome shotgun sequence.</title>
        <authorList>
            <person name="Shibata T."/>
            <person name="Shimoda M."/>
            <person name="Kobayashi T."/>
            <person name="Uehara T."/>
        </authorList>
    </citation>
    <scope>NUCLEOTIDE SEQUENCE [LARGE SCALE GENOMIC DNA]</scope>
    <source>
        <strain evidence="3 4">Japan</strain>
    </source>
</reference>
<accession>A0ABN7B3U7</accession>
<organism evidence="3 4">
    <name type="scientific">Nesidiocoris tenuis</name>
    <dbReference type="NCBI Taxonomy" id="355587"/>
    <lineage>
        <taxon>Eukaryota</taxon>
        <taxon>Metazoa</taxon>
        <taxon>Ecdysozoa</taxon>
        <taxon>Arthropoda</taxon>
        <taxon>Hexapoda</taxon>
        <taxon>Insecta</taxon>
        <taxon>Pterygota</taxon>
        <taxon>Neoptera</taxon>
        <taxon>Paraneoptera</taxon>
        <taxon>Hemiptera</taxon>
        <taxon>Heteroptera</taxon>
        <taxon>Panheteroptera</taxon>
        <taxon>Cimicomorpha</taxon>
        <taxon>Miridae</taxon>
        <taxon>Dicyphina</taxon>
        <taxon>Nesidiocoris</taxon>
    </lineage>
</organism>
<feature type="signal peptide" evidence="2">
    <location>
        <begin position="1"/>
        <end position="46"/>
    </location>
</feature>
<gene>
    <name evidence="3" type="ORF">NTJ_10645</name>
</gene>
<dbReference type="Proteomes" id="UP001307889">
    <property type="component" value="Chromosome 8"/>
</dbReference>
<evidence type="ECO:0000256" key="2">
    <source>
        <dbReference type="SAM" id="SignalP"/>
    </source>
</evidence>
<evidence type="ECO:0000313" key="4">
    <source>
        <dbReference type="Proteomes" id="UP001307889"/>
    </source>
</evidence>
<name>A0ABN7B3U7_9HEMI</name>
<proteinExistence type="predicted"/>
<sequence length="127" mass="13994">MPPPRIYTDSPAHGRLHKGTPPPASMQQVTFMAAFLLLVIVCSAHASPFTGDRDFDVPFRKKPLRRGGCSAFGHSCFGGHGKRSDSSSIGPQLRLSQTNLQHRLLNPDFFRQWLEANRGTAPLLQGQ</sequence>
<keyword evidence="4" id="KW-1185">Reference proteome</keyword>
<dbReference type="EMBL" id="AP028916">
    <property type="protein sequence ID" value="BES97831.1"/>
    <property type="molecule type" value="Genomic_DNA"/>
</dbReference>
<keyword evidence="2" id="KW-0732">Signal</keyword>